<proteinExistence type="predicted"/>
<dbReference type="InterPro" id="IPR052896">
    <property type="entry name" value="GGT-like_enzyme"/>
</dbReference>
<dbReference type="PANTHER" id="PTHR43881:SF1">
    <property type="entry name" value="GAMMA-GLUTAMYLTRANSPEPTIDASE (AFU_ORTHOLOGUE AFUA_4G13580)"/>
    <property type="match status" value="1"/>
</dbReference>
<dbReference type="InterPro" id="IPR029055">
    <property type="entry name" value="Ntn_hydrolases_N"/>
</dbReference>
<dbReference type="InterPro" id="IPR043138">
    <property type="entry name" value="GGT_lsub"/>
</dbReference>
<dbReference type="RefSeq" id="WP_116651237.1">
    <property type="nucleotide sequence ID" value="NZ_QUZK01000042.1"/>
</dbReference>
<keyword evidence="3" id="KW-1185">Reference proteome</keyword>
<name>A0A3E1K6L1_9GAMM</name>
<dbReference type="PRINTS" id="PR01210">
    <property type="entry name" value="GGTRANSPTASE"/>
</dbReference>
<dbReference type="SUPFAM" id="SSF56235">
    <property type="entry name" value="N-terminal nucleophile aminohydrolases (Ntn hydrolases)"/>
    <property type="match status" value="1"/>
</dbReference>
<keyword evidence="2" id="KW-0808">Transferase</keyword>
<dbReference type="GO" id="GO:0016740">
    <property type="term" value="F:transferase activity"/>
    <property type="evidence" value="ECO:0007669"/>
    <property type="project" value="UniProtKB-KW"/>
</dbReference>
<dbReference type="Pfam" id="PF01019">
    <property type="entry name" value="G_glu_transpept"/>
    <property type="match status" value="1"/>
</dbReference>
<reference evidence="2 3" key="1">
    <citation type="submission" date="2018-08" db="EMBL/GenBank/DDBJ databases">
        <title>Wenzhouxiangella salilacus sp. nov., a novel bacterium isolated from a saline lake in Xinjiang Province, China.</title>
        <authorList>
            <person name="Han S."/>
        </authorList>
    </citation>
    <scope>NUCLEOTIDE SEQUENCE [LARGE SCALE GENOMIC DNA]</scope>
    <source>
        <strain evidence="2 3">XDB06</strain>
    </source>
</reference>
<dbReference type="InterPro" id="IPR043137">
    <property type="entry name" value="GGT_ssub_C"/>
</dbReference>
<feature type="signal peptide" evidence="1">
    <location>
        <begin position="1"/>
        <end position="28"/>
    </location>
</feature>
<evidence type="ECO:0000313" key="2">
    <source>
        <dbReference type="EMBL" id="RFF29654.1"/>
    </source>
</evidence>
<feature type="chain" id="PRO_5017771175" evidence="1">
    <location>
        <begin position="29"/>
        <end position="632"/>
    </location>
</feature>
<comment type="caution">
    <text evidence="2">The sequence shown here is derived from an EMBL/GenBank/DDBJ whole genome shotgun (WGS) entry which is preliminary data.</text>
</comment>
<dbReference type="Gene3D" id="3.60.20.40">
    <property type="match status" value="1"/>
</dbReference>
<dbReference type="PANTHER" id="PTHR43881">
    <property type="entry name" value="GAMMA-GLUTAMYLTRANSPEPTIDASE (AFU_ORTHOLOGUE AFUA_4G13580)"/>
    <property type="match status" value="1"/>
</dbReference>
<protein>
    <submittedName>
        <fullName evidence="2">Gamma-glutamyltransferase family protein</fullName>
    </submittedName>
</protein>
<gene>
    <name evidence="2" type="ORF">DZC52_11185</name>
</gene>
<keyword evidence="1" id="KW-0732">Signal</keyword>
<dbReference type="AlphaFoldDB" id="A0A3E1K6L1"/>
<dbReference type="Proteomes" id="UP000260351">
    <property type="component" value="Unassembled WGS sequence"/>
</dbReference>
<dbReference type="EMBL" id="QUZK01000042">
    <property type="protein sequence ID" value="RFF29654.1"/>
    <property type="molecule type" value="Genomic_DNA"/>
</dbReference>
<evidence type="ECO:0000313" key="3">
    <source>
        <dbReference type="Proteomes" id="UP000260351"/>
    </source>
</evidence>
<evidence type="ECO:0000256" key="1">
    <source>
        <dbReference type="SAM" id="SignalP"/>
    </source>
</evidence>
<organism evidence="2 3">
    <name type="scientific">Wenzhouxiangella sediminis</name>
    <dbReference type="NCBI Taxonomy" id="1792836"/>
    <lineage>
        <taxon>Bacteria</taxon>
        <taxon>Pseudomonadati</taxon>
        <taxon>Pseudomonadota</taxon>
        <taxon>Gammaproteobacteria</taxon>
        <taxon>Chromatiales</taxon>
        <taxon>Wenzhouxiangellaceae</taxon>
        <taxon>Wenzhouxiangella</taxon>
    </lineage>
</organism>
<sequence length="632" mass="69360">MSSKFASPIRKLLAAALVLGASAPAALAQDTAKPILHGKHWVAITGKPLGATAGAKMFERGGNAVDAAAAMLAATATMWDTLGWGGETQALIYNPNTGEVIGVNGVGVAPSGATPEFFRERGMMYPPEYGPLAAVTPGTPGSLMTMVAEYGELSLAEVLAPAIEMAEGYPIEAAQADNMERRREVIERWPSSRDVFLPHYDPDDPDKRAAPRGGEVFVQEDLANTLKKLVETERQALDEGKSRKEAIYAAYDRFYSGDIAEEIVRATREAGGLFTMDDLAEWEVKLEEPVTTNYRGIDVHKLTTWTQGPVMLQALNILEGFDLKAMGYNSQRYIHTLYQAMNLAYADRDFYYGDPYTPPEEPVEGLLSKEYAAERRKLIDPDRNLTDYLPGDPYEFQAGDNPFEELRQSWQLVPPEAEAEGEEGFQQANLMSFEEGFRAGTTAIQAADADGWVVSVTPSGGWVPAFIAGNTGIGLSQRMQSFVLDEALNPYNVVAPGKRPRVTLTPSMALKDGKPLMAFSVQGGDTQDQNLLQFFLGMVEWGMNVQQAAEGRHNIMSYQMQSSFGAHQAEPGRIEVPRSLSPYTVDQLREMGYDVDLVDRVYNPTQAIWFDWENGTMQGGASDYGEDYGIAW</sequence>
<dbReference type="Gene3D" id="1.10.246.130">
    <property type="match status" value="1"/>
</dbReference>
<accession>A0A3E1K6L1</accession>
<dbReference type="OrthoDB" id="5297205at2"/>